<dbReference type="PANTHER" id="PTHR30417:SF1">
    <property type="entry name" value="N-ACETYLMURAMOYL-L-ALANINE AMIDASE AMID"/>
    <property type="match status" value="1"/>
</dbReference>
<reference evidence="6 7" key="1">
    <citation type="submission" date="2016-10" db="EMBL/GenBank/DDBJ databases">
        <authorList>
            <person name="de Groot N.N."/>
        </authorList>
    </citation>
    <scope>NUCLEOTIDE SEQUENCE [LARGE SCALE GENOMIC DNA]</scope>
    <source>
        <strain evidence="6 7">DSM 26880</strain>
    </source>
</reference>
<dbReference type="STRING" id="321339.SAMN05444340_10873"/>
<evidence type="ECO:0000256" key="1">
    <source>
        <dbReference type="ARBA" id="ARBA00001561"/>
    </source>
</evidence>
<keyword evidence="4" id="KW-0961">Cell wall biogenesis/degradation</keyword>
<feature type="domain" description="N-acetylmuramoyl-L-alanine amidase" evidence="5">
    <location>
        <begin position="12"/>
        <end position="145"/>
    </location>
</feature>
<gene>
    <name evidence="6" type="ORF">SAMN05444340_10873</name>
</gene>
<dbReference type="GO" id="GO:0008745">
    <property type="term" value="F:N-acetylmuramoyl-L-alanine amidase activity"/>
    <property type="evidence" value="ECO:0007669"/>
    <property type="project" value="UniProtKB-EC"/>
</dbReference>
<keyword evidence="3" id="KW-0378">Hydrolase</keyword>
<keyword evidence="7" id="KW-1185">Reference proteome</keyword>
<dbReference type="EC" id="3.5.1.28" evidence="2"/>
<evidence type="ECO:0000256" key="4">
    <source>
        <dbReference type="ARBA" id="ARBA00023316"/>
    </source>
</evidence>
<dbReference type="EMBL" id="FNPF01000008">
    <property type="protein sequence ID" value="SDY45208.1"/>
    <property type="molecule type" value="Genomic_DNA"/>
</dbReference>
<dbReference type="SUPFAM" id="SSF55846">
    <property type="entry name" value="N-acetylmuramoyl-L-alanine amidase-like"/>
    <property type="match status" value="1"/>
</dbReference>
<accession>A0A1H3K0U8</accession>
<dbReference type="AlphaFoldDB" id="A0A1H3K0U8"/>
<dbReference type="Gene3D" id="3.40.80.10">
    <property type="entry name" value="Peptidoglycan recognition protein-like"/>
    <property type="match status" value="1"/>
</dbReference>
<name>A0A1H3K0U8_9RHOB</name>
<evidence type="ECO:0000256" key="2">
    <source>
        <dbReference type="ARBA" id="ARBA00011901"/>
    </source>
</evidence>
<dbReference type="GO" id="GO:0009253">
    <property type="term" value="P:peptidoglycan catabolic process"/>
    <property type="evidence" value="ECO:0007669"/>
    <property type="project" value="InterPro"/>
</dbReference>
<proteinExistence type="predicted"/>
<sequence>MRGEPSALAAPSPNHGARRDGALPDMIVLHYTAMKDAVAARDWLCNPESQVSAHYLIGRDGTLWQMVDEDARAWHAGAGAWGACADVNSRSIGIELDNDGATPFAAPLMDRLEDLLRGIMRRWSIPSARVVAHSDIAPGRKIDPGRRFDWRRLALQDLSVWPEPATPGDAWVDLRRAGYRWAEGQEDAVLGAFRSRFRPDATALGGAPDRVDAALAAGLAAGFPCVD</sequence>
<dbReference type="InterPro" id="IPR036505">
    <property type="entry name" value="Amidase/PGRP_sf"/>
</dbReference>
<dbReference type="SMART" id="SM00644">
    <property type="entry name" value="Ami_2"/>
    <property type="match status" value="1"/>
</dbReference>
<dbReference type="Proteomes" id="UP000199286">
    <property type="component" value="Unassembled WGS sequence"/>
</dbReference>
<evidence type="ECO:0000313" key="7">
    <source>
        <dbReference type="Proteomes" id="UP000199286"/>
    </source>
</evidence>
<dbReference type="InterPro" id="IPR051206">
    <property type="entry name" value="NAMLAA_amidase_2"/>
</dbReference>
<protein>
    <recommendedName>
        <fullName evidence="2">N-acetylmuramoyl-L-alanine amidase</fullName>
        <ecNumber evidence="2">3.5.1.28</ecNumber>
    </recommendedName>
</protein>
<evidence type="ECO:0000256" key="3">
    <source>
        <dbReference type="ARBA" id="ARBA00022801"/>
    </source>
</evidence>
<dbReference type="InterPro" id="IPR002502">
    <property type="entry name" value="Amidase_domain"/>
</dbReference>
<organism evidence="6 7">
    <name type="scientific">Citreimonas salinaria</name>
    <dbReference type="NCBI Taxonomy" id="321339"/>
    <lineage>
        <taxon>Bacteria</taxon>
        <taxon>Pseudomonadati</taxon>
        <taxon>Pseudomonadota</taxon>
        <taxon>Alphaproteobacteria</taxon>
        <taxon>Rhodobacterales</taxon>
        <taxon>Roseobacteraceae</taxon>
        <taxon>Citreimonas</taxon>
    </lineage>
</organism>
<comment type="catalytic activity">
    <reaction evidence="1">
        <text>Hydrolyzes the link between N-acetylmuramoyl residues and L-amino acid residues in certain cell-wall glycopeptides.</text>
        <dbReference type="EC" id="3.5.1.28"/>
    </reaction>
</comment>
<evidence type="ECO:0000259" key="5">
    <source>
        <dbReference type="SMART" id="SM00644"/>
    </source>
</evidence>
<dbReference type="CDD" id="cd06583">
    <property type="entry name" value="PGRP"/>
    <property type="match status" value="1"/>
</dbReference>
<evidence type="ECO:0000313" key="6">
    <source>
        <dbReference type="EMBL" id="SDY45208.1"/>
    </source>
</evidence>
<dbReference type="Pfam" id="PF01510">
    <property type="entry name" value="Amidase_2"/>
    <property type="match status" value="1"/>
</dbReference>
<dbReference type="GO" id="GO:0071555">
    <property type="term" value="P:cell wall organization"/>
    <property type="evidence" value="ECO:0007669"/>
    <property type="project" value="UniProtKB-KW"/>
</dbReference>
<dbReference type="PANTHER" id="PTHR30417">
    <property type="entry name" value="N-ACETYLMURAMOYL-L-ALANINE AMIDASE AMID"/>
    <property type="match status" value="1"/>
</dbReference>
<dbReference type="GO" id="GO:0009254">
    <property type="term" value="P:peptidoglycan turnover"/>
    <property type="evidence" value="ECO:0007669"/>
    <property type="project" value="TreeGrafter"/>
</dbReference>